<dbReference type="Gene3D" id="3.30.420.40">
    <property type="match status" value="2"/>
</dbReference>
<dbReference type="KEGG" id="psua:FLK61_24925"/>
<dbReference type="Pfam" id="PF02782">
    <property type="entry name" value="FGGY_C"/>
    <property type="match status" value="1"/>
</dbReference>
<comment type="catalytic activity">
    <reaction evidence="7 9">
        <text>L-ribulose + ATP = L-ribulose 5-phosphate + ADP + H(+)</text>
        <dbReference type="Rhea" id="RHEA:22072"/>
        <dbReference type="ChEBI" id="CHEBI:15378"/>
        <dbReference type="ChEBI" id="CHEBI:16880"/>
        <dbReference type="ChEBI" id="CHEBI:30616"/>
        <dbReference type="ChEBI" id="CHEBI:58226"/>
        <dbReference type="ChEBI" id="CHEBI:456216"/>
        <dbReference type="EC" id="2.7.1.16"/>
    </reaction>
</comment>
<dbReference type="SUPFAM" id="SSF53067">
    <property type="entry name" value="Actin-like ATPase domain"/>
    <property type="match status" value="2"/>
</dbReference>
<dbReference type="InterPro" id="IPR000577">
    <property type="entry name" value="Carb_kinase_FGGY"/>
</dbReference>
<accession>A0A859FAQ7</accession>
<dbReference type="GO" id="GO:0005524">
    <property type="term" value="F:ATP binding"/>
    <property type="evidence" value="ECO:0007669"/>
    <property type="project" value="UniProtKB-UniRule"/>
</dbReference>
<dbReference type="UniPathway" id="UPA00145">
    <property type="reaction ID" value="UER00566"/>
</dbReference>
<keyword evidence="4 7" id="KW-0067">ATP-binding</keyword>
<feature type="domain" description="Carbohydrate kinase FGGY C-terminal" evidence="11">
    <location>
        <begin position="288"/>
        <end position="486"/>
    </location>
</feature>
<dbReference type="PANTHER" id="PTHR43435:SF4">
    <property type="entry name" value="FGGY CARBOHYDRATE KINASE DOMAIN-CONTAINING PROTEIN"/>
    <property type="match status" value="1"/>
</dbReference>
<evidence type="ECO:0000259" key="10">
    <source>
        <dbReference type="Pfam" id="PF00370"/>
    </source>
</evidence>
<dbReference type="EMBL" id="CP041372">
    <property type="protein sequence ID" value="QKS70020.1"/>
    <property type="molecule type" value="Genomic_DNA"/>
</dbReference>
<dbReference type="CDD" id="cd07781">
    <property type="entry name" value="ASKHA_NBD_FGGY_L-RBK"/>
    <property type="match status" value="1"/>
</dbReference>
<comment type="pathway">
    <text evidence="7 9">Carbohydrate degradation; L-arabinose degradation via L-ribulose; D-xylulose 5-phosphate from L-arabinose (bacterial route): step 2/3.</text>
</comment>
<dbReference type="Proteomes" id="UP000318138">
    <property type="component" value="Chromosome"/>
</dbReference>
<evidence type="ECO:0000256" key="1">
    <source>
        <dbReference type="ARBA" id="ARBA00022679"/>
    </source>
</evidence>
<evidence type="ECO:0000256" key="9">
    <source>
        <dbReference type="RuleBase" id="RU003455"/>
    </source>
</evidence>
<evidence type="ECO:0000256" key="2">
    <source>
        <dbReference type="ARBA" id="ARBA00022741"/>
    </source>
</evidence>
<dbReference type="HAMAP" id="MF_00520">
    <property type="entry name" value="Ribulokinase"/>
    <property type="match status" value="1"/>
</dbReference>
<comment type="catalytic activity">
    <reaction evidence="7">
        <text>D-ribulose + ATP = D-ribulose 5-phosphate + ADP + H(+)</text>
        <dbReference type="Rhea" id="RHEA:17601"/>
        <dbReference type="ChEBI" id="CHEBI:15378"/>
        <dbReference type="ChEBI" id="CHEBI:17173"/>
        <dbReference type="ChEBI" id="CHEBI:30616"/>
        <dbReference type="ChEBI" id="CHEBI:58121"/>
        <dbReference type="ChEBI" id="CHEBI:456216"/>
        <dbReference type="EC" id="2.7.1.16"/>
    </reaction>
</comment>
<dbReference type="GO" id="GO:0019150">
    <property type="term" value="F:D-ribulokinase activity"/>
    <property type="evidence" value="ECO:0007669"/>
    <property type="project" value="TreeGrafter"/>
</dbReference>
<dbReference type="GO" id="GO:0019569">
    <property type="term" value="P:L-arabinose catabolic process to D-xylulose 5-phosphate"/>
    <property type="evidence" value="ECO:0007669"/>
    <property type="project" value="UniProtKB-UniRule"/>
</dbReference>
<dbReference type="NCBIfam" id="TIGR01234">
    <property type="entry name" value="L-ribulokinase"/>
    <property type="match status" value="1"/>
</dbReference>
<dbReference type="GO" id="GO:0008741">
    <property type="term" value="F:ribulokinase activity"/>
    <property type="evidence" value="ECO:0007669"/>
    <property type="project" value="UniProtKB-UniRule"/>
</dbReference>
<dbReference type="InterPro" id="IPR043129">
    <property type="entry name" value="ATPase_NBD"/>
</dbReference>
<proteinExistence type="inferred from homology"/>
<dbReference type="InterPro" id="IPR018484">
    <property type="entry name" value="FGGY_N"/>
</dbReference>
<dbReference type="NCBIfam" id="NF003154">
    <property type="entry name" value="PRK04123.1"/>
    <property type="match status" value="1"/>
</dbReference>
<reference evidence="13" key="1">
    <citation type="submission" date="2019-07" db="EMBL/GenBank/DDBJ databases">
        <title>Bacillus alkalisoli sp. nov. isolated from saline soil.</title>
        <authorList>
            <person name="Sun J.-Q."/>
            <person name="Xu L."/>
        </authorList>
    </citation>
    <scope>NUCLEOTIDE SEQUENCE [LARGE SCALE GENOMIC DNA]</scope>
    <source>
        <strain evidence="13">M4U3P1</strain>
    </source>
</reference>
<evidence type="ECO:0000256" key="3">
    <source>
        <dbReference type="ARBA" id="ARBA00022777"/>
    </source>
</evidence>
<gene>
    <name evidence="7" type="primary">araB</name>
    <name evidence="12" type="ORF">FLK61_24925</name>
</gene>
<evidence type="ECO:0000313" key="12">
    <source>
        <dbReference type="EMBL" id="QKS70020.1"/>
    </source>
</evidence>
<keyword evidence="5 7" id="KW-0054">Arabinose catabolism</keyword>
<dbReference type="PIRSF" id="PIRSF000538">
    <property type="entry name" value="GlpK"/>
    <property type="match status" value="1"/>
</dbReference>
<dbReference type="RefSeq" id="WP_176008064.1">
    <property type="nucleotide sequence ID" value="NZ_CP041372.2"/>
</dbReference>
<evidence type="ECO:0000256" key="7">
    <source>
        <dbReference type="HAMAP-Rule" id="MF_00520"/>
    </source>
</evidence>
<dbReference type="InterPro" id="IPR005929">
    <property type="entry name" value="Ribulokinase"/>
</dbReference>
<dbReference type="GO" id="GO:0005737">
    <property type="term" value="C:cytoplasm"/>
    <property type="evidence" value="ECO:0007669"/>
    <property type="project" value="TreeGrafter"/>
</dbReference>
<dbReference type="EC" id="2.7.1.16" evidence="7 8"/>
<sequence length="561" mass="61024">MKQFAIGVDYGTESGRAVLVSLADGKEIAEHVTPYSHGVMDRELPNGTRLGHEWALQHPEDYIEVLSRSVPAVLEASGANAEDIAGIGIDFTACTMLPVDEKDVPLCFKEEHADNPHSWIKLWKHHAAQGHADELNAKAAEQGEDFIQRYGGKLSSEWMLAKAYQIADEAPEIYDEADRFVEATDWVISQLTGEFTRNSCTAGYKAAWHKEDGFPSEQFFVSVHPKLENLVRDKLKGAIASPGSKAGELTRDMATKTGLPEGLPVAVGNVDAHASVPALGVVDEGKMVMAMGTSICHMLLGKKEVYSDGICGVVEDGIIPGYYGYEAGQSAVGDIFAWFVETCVPVSYTEEAAREGVSIHQLLTEKASKLTPGESGLVALDWWNGNRSTLVDTQLSGLFIGMTLQTKPEELYRALLEATAFGTRQIVDTFEGDGVPVDVLYACGGLPQKNPLLMQIYADVNEREIYVADSYQTPAVGAAMFAAVAAGEENGGFATITDAAAKMARVKPTPYRPIEENVVKYKQLFNAYKELHDYFGKSSSLMKDLLKGRSHDKLTEAQAVE</sequence>
<keyword evidence="2 7" id="KW-0547">Nucleotide-binding</keyword>
<name>A0A859FAQ7_9BACI</name>
<keyword evidence="13" id="KW-1185">Reference proteome</keyword>
<evidence type="ECO:0000313" key="13">
    <source>
        <dbReference type="Proteomes" id="UP000318138"/>
    </source>
</evidence>
<dbReference type="PROSITE" id="PS00445">
    <property type="entry name" value="FGGY_KINASES_2"/>
    <property type="match status" value="1"/>
</dbReference>
<feature type="domain" description="Carbohydrate kinase FGGY N-terminal" evidence="10">
    <location>
        <begin position="5"/>
        <end position="275"/>
    </location>
</feature>
<comment type="similarity">
    <text evidence="7 9">Belongs to the ribulokinase family.</text>
</comment>
<dbReference type="InterPro" id="IPR018485">
    <property type="entry name" value="FGGY_C"/>
</dbReference>
<evidence type="ECO:0000256" key="6">
    <source>
        <dbReference type="ARBA" id="ARBA00023277"/>
    </source>
</evidence>
<organism evidence="12 13">
    <name type="scientific">Paenalkalicoccus suaedae</name>
    <dbReference type="NCBI Taxonomy" id="2592382"/>
    <lineage>
        <taxon>Bacteria</taxon>
        <taxon>Bacillati</taxon>
        <taxon>Bacillota</taxon>
        <taxon>Bacilli</taxon>
        <taxon>Bacillales</taxon>
        <taxon>Bacillaceae</taxon>
        <taxon>Paenalkalicoccus</taxon>
    </lineage>
</organism>
<evidence type="ECO:0000256" key="4">
    <source>
        <dbReference type="ARBA" id="ARBA00022840"/>
    </source>
</evidence>
<keyword evidence="6 7" id="KW-0119">Carbohydrate metabolism</keyword>
<keyword evidence="1 7" id="KW-0808">Transferase</keyword>
<dbReference type="AlphaFoldDB" id="A0A859FAQ7"/>
<evidence type="ECO:0000259" key="11">
    <source>
        <dbReference type="Pfam" id="PF02782"/>
    </source>
</evidence>
<dbReference type="InterPro" id="IPR018483">
    <property type="entry name" value="Carb_kinase_FGGY_CS"/>
</dbReference>
<dbReference type="Pfam" id="PF00370">
    <property type="entry name" value="FGGY_N"/>
    <property type="match status" value="1"/>
</dbReference>
<dbReference type="PANTHER" id="PTHR43435">
    <property type="entry name" value="RIBULOKINASE"/>
    <property type="match status" value="1"/>
</dbReference>
<evidence type="ECO:0000256" key="8">
    <source>
        <dbReference type="NCBIfam" id="TIGR01234"/>
    </source>
</evidence>
<keyword evidence="3 7" id="KW-0418">Kinase</keyword>
<protein>
    <recommendedName>
        <fullName evidence="7 8">Ribulokinase</fullName>
        <ecNumber evidence="7 8">2.7.1.16</ecNumber>
    </recommendedName>
</protein>
<evidence type="ECO:0000256" key="5">
    <source>
        <dbReference type="ARBA" id="ARBA00022935"/>
    </source>
</evidence>